<accession>A0A926NFI0</accession>
<name>A0A926NFI0_9BACI</name>
<keyword evidence="2" id="KW-1185">Reference proteome</keyword>
<organism evidence="1 2">
    <name type="scientific">Metabacillus arenae</name>
    <dbReference type="NCBI Taxonomy" id="2771434"/>
    <lineage>
        <taxon>Bacteria</taxon>
        <taxon>Bacillati</taxon>
        <taxon>Bacillota</taxon>
        <taxon>Bacilli</taxon>
        <taxon>Bacillales</taxon>
        <taxon>Bacillaceae</taxon>
        <taxon>Metabacillus</taxon>
    </lineage>
</organism>
<dbReference type="RefSeq" id="WP_191155334.1">
    <property type="nucleotide sequence ID" value="NZ_JACXAI010000002.1"/>
</dbReference>
<dbReference type="Proteomes" id="UP000626844">
    <property type="component" value="Unassembled WGS sequence"/>
</dbReference>
<evidence type="ECO:0000313" key="2">
    <source>
        <dbReference type="Proteomes" id="UP000626844"/>
    </source>
</evidence>
<sequence length="59" mass="6869">MRSQDGRISGSGVLLAFSENEESWRDYKEYNVRFPQHEEDKVYPVTTYKIGSNGELVRV</sequence>
<protein>
    <submittedName>
        <fullName evidence="1">Uncharacterized protein</fullName>
    </submittedName>
</protein>
<comment type="caution">
    <text evidence="1">The sequence shown here is derived from an EMBL/GenBank/DDBJ whole genome shotgun (WGS) entry which is preliminary data.</text>
</comment>
<dbReference type="AlphaFoldDB" id="A0A926NFI0"/>
<reference evidence="1" key="1">
    <citation type="submission" date="2020-09" db="EMBL/GenBank/DDBJ databases">
        <title>A novel bacterium of genus Bacillus, isolated from South China Sea.</title>
        <authorList>
            <person name="Huang H."/>
            <person name="Mo K."/>
            <person name="Hu Y."/>
        </authorList>
    </citation>
    <scope>NUCLEOTIDE SEQUENCE</scope>
    <source>
        <strain evidence="1">IB182487</strain>
    </source>
</reference>
<dbReference type="EMBL" id="JACXAI010000002">
    <property type="protein sequence ID" value="MBD1379058.1"/>
    <property type="molecule type" value="Genomic_DNA"/>
</dbReference>
<evidence type="ECO:0000313" key="1">
    <source>
        <dbReference type="EMBL" id="MBD1379058.1"/>
    </source>
</evidence>
<gene>
    <name evidence="1" type="ORF">IC621_02340</name>
</gene>
<proteinExistence type="predicted"/>